<organism evidence="9 10">
    <name type="scientific">Halodesulfovibrio aestuarii</name>
    <dbReference type="NCBI Taxonomy" id="126333"/>
    <lineage>
        <taxon>Bacteria</taxon>
        <taxon>Pseudomonadati</taxon>
        <taxon>Thermodesulfobacteriota</taxon>
        <taxon>Desulfovibrionia</taxon>
        <taxon>Desulfovibrionales</taxon>
        <taxon>Desulfovibrionaceae</taxon>
        <taxon>Halodesulfovibrio</taxon>
    </lineage>
</organism>
<protein>
    <recommendedName>
        <fullName evidence="2">histidine kinase</fullName>
        <ecNumber evidence="2">2.7.13.3</ecNumber>
    </recommendedName>
</protein>
<dbReference type="CDD" id="cd00082">
    <property type="entry name" value="HisKA"/>
    <property type="match status" value="1"/>
</dbReference>
<dbReference type="RefSeq" id="WP_020000441.1">
    <property type="nucleotide sequence ID" value="NZ_CP192219.1"/>
</dbReference>
<comment type="caution">
    <text evidence="9">The sequence shown here is derived from an EMBL/GenBank/DDBJ whole genome shotgun (WGS) entry which is preliminary data.</text>
</comment>
<dbReference type="SMART" id="SM00388">
    <property type="entry name" value="HisKA"/>
    <property type="match status" value="1"/>
</dbReference>
<keyword evidence="4" id="KW-0808">Transferase</keyword>
<dbReference type="InterPro" id="IPR036097">
    <property type="entry name" value="HisK_dim/P_sf"/>
</dbReference>
<accession>A0A8G2C9F0</accession>
<dbReference type="Gene3D" id="3.40.50.2300">
    <property type="match status" value="1"/>
</dbReference>
<evidence type="ECO:0000259" key="7">
    <source>
        <dbReference type="PROSITE" id="PS50109"/>
    </source>
</evidence>
<dbReference type="PANTHER" id="PTHR43547:SF2">
    <property type="entry name" value="HYBRID SIGNAL TRANSDUCTION HISTIDINE KINASE C"/>
    <property type="match status" value="1"/>
</dbReference>
<dbReference type="PROSITE" id="PS50109">
    <property type="entry name" value="HIS_KIN"/>
    <property type="match status" value="1"/>
</dbReference>
<evidence type="ECO:0000256" key="6">
    <source>
        <dbReference type="PROSITE-ProRule" id="PRU00169"/>
    </source>
</evidence>
<name>A0A8G2C9F0_9BACT</name>
<dbReference type="AlphaFoldDB" id="A0A8G2C9F0"/>
<dbReference type="SMART" id="SM00387">
    <property type="entry name" value="HATPase_c"/>
    <property type="match status" value="1"/>
</dbReference>
<dbReference type="Pfam" id="PF00512">
    <property type="entry name" value="HisKA"/>
    <property type="match status" value="1"/>
</dbReference>
<dbReference type="InterPro" id="IPR001789">
    <property type="entry name" value="Sig_transdc_resp-reg_receiver"/>
</dbReference>
<dbReference type="CDD" id="cd00075">
    <property type="entry name" value="HATPase"/>
    <property type="match status" value="1"/>
</dbReference>
<dbReference type="InterPro" id="IPR003594">
    <property type="entry name" value="HATPase_dom"/>
</dbReference>
<proteinExistence type="predicted"/>
<gene>
    <name evidence="9" type="ORF">SAMN05660830_01596</name>
</gene>
<feature type="domain" description="Histidine kinase" evidence="7">
    <location>
        <begin position="267"/>
        <end position="485"/>
    </location>
</feature>
<dbReference type="SMART" id="SM00448">
    <property type="entry name" value="REC"/>
    <property type="match status" value="1"/>
</dbReference>
<dbReference type="SUPFAM" id="SSF47384">
    <property type="entry name" value="Homodimeric domain of signal transducing histidine kinase"/>
    <property type="match status" value="1"/>
</dbReference>
<reference evidence="9 10" key="1">
    <citation type="submission" date="2016-11" db="EMBL/GenBank/DDBJ databases">
        <authorList>
            <person name="Varghese N."/>
            <person name="Submissions S."/>
        </authorList>
    </citation>
    <scope>NUCLEOTIDE SEQUENCE [LARGE SCALE GENOMIC DNA]</scope>
    <source>
        <strain evidence="9 10">DSM 17919</strain>
    </source>
</reference>
<keyword evidence="3 6" id="KW-0597">Phosphoprotein</keyword>
<dbReference type="GO" id="GO:0000155">
    <property type="term" value="F:phosphorelay sensor kinase activity"/>
    <property type="evidence" value="ECO:0007669"/>
    <property type="project" value="InterPro"/>
</dbReference>
<dbReference type="Gene3D" id="1.10.287.130">
    <property type="match status" value="1"/>
</dbReference>
<dbReference type="Gene3D" id="3.30.565.10">
    <property type="entry name" value="Histidine kinase-like ATPase, C-terminal domain"/>
    <property type="match status" value="1"/>
</dbReference>
<sequence>MHTEPKQYILIAVTDSAMAAQLKEGVETASGKPCLIASTSSEAYAFAARYSEQLPLAILDTALSGITESLFYVTAEQCIPTLLITDNYTEACASCSLSPTIIDIIIKSSDTVVNVVETVQRLHRNQDTNVLIVESSASIRHYLSYIISNYMLNPKTAKSGNEAITLLEKQQYPLILIDAHLTDMTGIDLTRIIRKTHPPEHTSIIGISGNTDLYISAMFLKSGASDFLNKPFKKEELYCRMIQNLKMTELLTYLEQLNTLKNKMLGMAAHDLVSPITGIQGLATILKEGYAGEVTSQQKEVAQAIYAASDDMLTLVTDILEVSTIESGHLSINKESIQLNEIVAHRVGLAELSSARKSVTLEQHLTPLDNIYGDPKRIGQLLDNLLSNAIKFSNPKTTIQISTQKTDDAIQLIVKDEGPGIAEEEIEKLFTPFTKGTALPTGNEPSHGLGLHIVKRIASAHNCSVDVASSLGKGTKFTISFPLQAAPK</sequence>
<evidence type="ECO:0000256" key="4">
    <source>
        <dbReference type="ARBA" id="ARBA00022679"/>
    </source>
</evidence>
<evidence type="ECO:0000313" key="9">
    <source>
        <dbReference type="EMBL" id="SHJ08409.1"/>
    </source>
</evidence>
<keyword evidence="5 9" id="KW-0418">Kinase</keyword>
<dbReference type="InterPro" id="IPR011006">
    <property type="entry name" value="CheY-like_superfamily"/>
</dbReference>
<dbReference type="SUPFAM" id="SSF55874">
    <property type="entry name" value="ATPase domain of HSP90 chaperone/DNA topoisomerase II/histidine kinase"/>
    <property type="match status" value="1"/>
</dbReference>
<dbReference type="InterPro" id="IPR036890">
    <property type="entry name" value="HATPase_C_sf"/>
</dbReference>
<dbReference type="SUPFAM" id="SSF52172">
    <property type="entry name" value="CheY-like"/>
    <property type="match status" value="1"/>
</dbReference>
<evidence type="ECO:0000256" key="5">
    <source>
        <dbReference type="ARBA" id="ARBA00022777"/>
    </source>
</evidence>
<evidence type="ECO:0000256" key="3">
    <source>
        <dbReference type="ARBA" id="ARBA00022553"/>
    </source>
</evidence>
<dbReference type="Proteomes" id="UP000184001">
    <property type="component" value="Unassembled WGS sequence"/>
</dbReference>
<comment type="catalytic activity">
    <reaction evidence="1">
        <text>ATP + protein L-histidine = ADP + protein N-phospho-L-histidine.</text>
        <dbReference type="EC" id="2.7.13.3"/>
    </reaction>
</comment>
<dbReference type="InterPro" id="IPR003661">
    <property type="entry name" value="HisK_dim/P_dom"/>
</dbReference>
<feature type="domain" description="Response regulatory" evidence="8">
    <location>
        <begin position="129"/>
        <end position="245"/>
    </location>
</feature>
<dbReference type="FunFam" id="3.30.565.10:FF:000006">
    <property type="entry name" value="Sensor histidine kinase WalK"/>
    <property type="match status" value="1"/>
</dbReference>
<evidence type="ECO:0000256" key="1">
    <source>
        <dbReference type="ARBA" id="ARBA00000085"/>
    </source>
</evidence>
<dbReference type="PROSITE" id="PS50110">
    <property type="entry name" value="RESPONSE_REGULATORY"/>
    <property type="match status" value="1"/>
</dbReference>
<evidence type="ECO:0000256" key="2">
    <source>
        <dbReference type="ARBA" id="ARBA00012438"/>
    </source>
</evidence>
<evidence type="ECO:0000259" key="8">
    <source>
        <dbReference type="PROSITE" id="PS50110"/>
    </source>
</evidence>
<dbReference type="InterPro" id="IPR004358">
    <property type="entry name" value="Sig_transdc_His_kin-like_C"/>
</dbReference>
<dbReference type="PRINTS" id="PR00344">
    <property type="entry name" value="BCTRLSENSOR"/>
</dbReference>
<dbReference type="Pfam" id="PF00072">
    <property type="entry name" value="Response_reg"/>
    <property type="match status" value="1"/>
</dbReference>
<dbReference type="PANTHER" id="PTHR43547">
    <property type="entry name" value="TWO-COMPONENT HISTIDINE KINASE"/>
    <property type="match status" value="1"/>
</dbReference>
<dbReference type="Pfam" id="PF02518">
    <property type="entry name" value="HATPase_c"/>
    <property type="match status" value="1"/>
</dbReference>
<dbReference type="EC" id="2.7.13.3" evidence="2"/>
<dbReference type="EMBL" id="FQZR01000003">
    <property type="protein sequence ID" value="SHJ08409.1"/>
    <property type="molecule type" value="Genomic_DNA"/>
</dbReference>
<feature type="modified residue" description="4-aspartylphosphate" evidence="6">
    <location>
        <position position="178"/>
    </location>
</feature>
<evidence type="ECO:0000313" key="10">
    <source>
        <dbReference type="Proteomes" id="UP000184001"/>
    </source>
</evidence>
<dbReference type="InterPro" id="IPR005467">
    <property type="entry name" value="His_kinase_dom"/>
</dbReference>